<dbReference type="GO" id="GO:0035267">
    <property type="term" value="C:NuA4 histone acetyltransferase complex"/>
    <property type="evidence" value="ECO:0007669"/>
    <property type="project" value="UniProtKB-UniRule"/>
</dbReference>
<evidence type="ECO:0000256" key="4">
    <source>
        <dbReference type="ARBA" id="ARBA00022853"/>
    </source>
</evidence>
<keyword evidence="12" id="KW-1185">Reference proteome</keyword>
<keyword evidence="4 9" id="KW-0156">Chromatin regulator</keyword>
<reference evidence="11 12" key="1">
    <citation type="journal article" date="2009" name="Nature">
        <title>Evolution of pathogenicity and sexual reproduction in eight Candida genomes.</title>
        <authorList>
            <person name="Butler G."/>
            <person name="Rasmussen M.D."/>
            <person name="Lin M.F."/>
            <person name="Santos M.A."/>
            <person name="Sakthikumar S."/>
            <person name="Munro C.A."/>
            <person name="Rheinbay E."/>
            <person name="Grabherr M."/>
            <person name="Forche A."/>
            <person name="Reedy J.L."/>
            <person name="Agrafioti I."/>
            <person name="Arnaud M.B."/>
            <person name="Bates S."/>
            <person name="Brown A.J."/>
            <person name="Brunke S."/>
            <person name="Costanzo M.C."/>
            <person name="Fitzpatrick D.A."/>
            <person name="de Groot P.W."/>
            <person name="Harris D."/>
            <person name="Hoyer L.L."/>
            <person name="Hube B."/>
            <person name="Klis F.M."/>
            <person name="Kodira C."/>
            <person name="Lennard N."/>
            <person name="Logue M.E."/>
            <person name="Martin R."/>
            <person name="Neiman A.M."/>
            <person name="Nikolaou E."/>
            <person name="Quail M.A."/>
            <person name="Quinn J."/>
            <person name="Santos M.C."/>
            <person name="Schmitzberger F.F."/>
            <person name="Sherlock G."/>
            <person name="Shah P."/>
            <person name="Silverstein K.A."/>
            <person name="Skrzypek M.S."/>
            <person name="Soll D."/>
            <person name="Staggs R."/>
            <person name="Stansfield I."/>
            <person name="Stumpf M.P."/>
            <person name="Sudbery P.E."/>
            <person name="Srikantha T."/>
            <person name="Zeng Q."/>
            <person name="Berman J."/>
            <person name="Berriman M."/>
            <person name="Heitman J."/>
            <person name="Gow N.A."/>
            <person name="Lorenz M.C."/>
            <person name="Birren B.W."/>
            <person name="Kellis M."/>
            <person name="Cuomo C.A."/>
        </authorList>
    </citation>
    <scope>NUCLEOTIDE SEQUENCE [LARGE SCALE GENOMIC DNA]</scope>
    <source>
        <strain evidence="12">ATCC MYA-3404 / T1</strain>
    </source>
</reference>
<dbReference type="GeneID" id="8299792"/>
<sequence>MSTKDSKDVKASPSKSKDSNLPTTKTEPQTKQEGAVVKKDPSTSKEANASSSPSTTTSTTTTTTTTKNTEKYDELRKKLVQQILKKQELSKKLSNLEDTIYQKEVEYFEDSPLGNIIKGFENITKTSGGSGNSNKRRVVYTDDDHIFSLSSVNYIKQMLKKQGQSINGTSTTTKDDFDDYEDSVDPATAGLEKKANSIERSETPSSGGTSSRKRKARTFDDK</sequence>
<evidence type="ECO:0000256" key="5">
    <source>
        <dbReference type="ARBA" id="ARBA00023015"/>
    </source>
</evidence>
<keyword evidence="7 9" id="KW-0804">Transcription</keyword>
<evidence type="ECO:0000256" key="9">
    <source>
        <dbReference type="RuleBase" id="RU368022"/>
    </source>
</evidence>
<gene>
    <name evidence="11" type="ORF">CTRG_03164</name>
</gene>
<keyword evidence="8 9" id="KW-0539">Nucleus</keyword>
<feature type="compositionally biased region" description="Polar residues" evidence="10">
    <location>
        <begin position="162"/>
        <end position="172"/>
    </location>
</feature>
<name>C5MAS2_CANTT</name>
<feature type="compositionally biased region" description="Low complexity" evidence="10">
    <location>
        <begin position="50"/>
        <end position="66"/>
    </location>
</feature>
<feature type="region of interest" description="Disordered" evidence="10">
    <location>
        <begin position="161"/>
        <end position="222"/>
    </location>
</feature>
<dbReference type="eggNOG" id="ENOG502SEZK">
    <property type="taxonomic scope" value="Eukaryota"/>
</dbReference>
<dbReference type="GO" id="GO:0006281">
    <property type="term" value="P:DNA repair"/>
    <property type="evidence" value="ECO:0007669"/>
    <property type="project" value="UniProtKB-UniRule"/>
</dbReference>
<dbReference type="KEGG" id="ctp:CTRG_03164"/>
<keyword evidence="5 9" id="KW-0805">Transcription regulation</keyword>
<dbReference type="VEuPathDB" id="FungiDB:CTRG_03164"/>
<comment type="similarity">
    <text evidence="2 9">Belongs to the EAF6 family.</text>
</comment>
<dbReference type="STRING" id="294747.C5MAS2"/>
<dbReference type="AlphaFoldDB" id="C5MAS2"/>
<protein>
    <recommendedName>
        <fullName evidence="3 9">Chromatin modification-related protein EAF6</fullName>
    </recommendedName>
</protein>
<evidence type="ECO:0000256" key="10">
    <source>
        <dbReference type="SAM" id="MobiDB-lite"/>
    </source>
</evidence>
<dbReference type="HOGENOM" id="CLU_093901_0_0_1"/>
<accession>C5MAS2</accession>
<evidence type="ECO:0000256" key="1">
    <source>
        <dbReference type="ARBA" id="ARBA00004123"/>
    </source>
</evidence>
<feature type="compositionally biased region" description="Polar residues" evidence="10">
    <location>
        <begin position="19"/>
        <end position="32"/>
    </location>
</feature>
<evidence type="ECO:0000256" key="3">
    <source>
        <dbReference type="ARBA" id="ARBA00018504"/>
    </source>
</evidence>
<evidence type="ECO:0000313" key="11">
    <source>
        <dbReference type="EMBL" id="EER32739.1"/>
    </source>
</evidence>
<dbReference type="GO" id="GO:0006325">
    <property type="term" value="P:chromatin organization"/>
    <property type="evidence" value="ECO:0007669"/>
    <property type="project" value="UniProtKB-KW"/>
</dbReference>
<dbReference type="EMBL" id="GG692398">
    <property type="protein sequence ID" value="EER32739.1"/>
    <property type="molecule type" value="Genomic_DNA"/>
</dbReference>
<dbReference type="InterPro" id="IPR015418">
    <property type="entry name" value="Eaf6"/>
</dbReference>
<evidence type="ECO:0000256" key="7">
    <source>
        <dbReference type="ARBA" id="ARBA00023163"/>
    </source>
</evidence>
<evidence type="ECO:0000256" key="6">
    <source>
        <dbReference type="ARBA" id="ARBA00023054"/>
    </source>
</evidence>
<comment type="subunit">
    <text evidence="9">Component of the NuA4 histone acetyltransferase complex.</text>
</comment>
<evidence type="ECO:0000256" key="8">
    <source>
        <dbReference type="ARBA" id="ARBA00023242"/>
    </source>
</evidence>
<proteinExistence type="inferred from homology"/>
<comment type="subcellular location">
    <subcellularLocation>
        <location evidence="1 9">Nucleus</location>
    </subcellularLocation>
</comment>
<dbReference type="Proteomes" id="UP000002037">
    <property type="component" value="Unassembled WGS sequence"/>
</dbReference>
<feature type="compositionally biased region" description="Basic and acidic residues" evidence="10">
    <location>
        <begin position="191"/>
        <end position="202"/>
    </location>
</feature>
<organism evidence="11 12">
    <name type="scientific">Candida tropicalis (strain ATCC MYA-3404 / T1)</name>
    <name type="common">Yeast</name>
    <dbReference type="NCBI Taxonomy" id="294747"/>
    <lineage>
        <taxon>Eukaryota</taxon>
        <taxon>Fungi</taxon>
        <taxon>Dikarya</taxon>
        <taxon>Ascomycota</taxon>
        <taxon>Saccharomycotina</taxon>
        <taxon>Pichiomycetes</taxon>
        <taxon>Debaryomycetaceae</taxon>
        <taxon>Candida/Lodderomyces clade</taxon>
        <taxon>Candida</taxon>
    </lineage>
</organism>
<keyword evidence="9" id="KW-0227">DNA damage</keyword>
<keyword evidence="9" id="KW-0234">DNA repair</keyword>
<feature type="region of interest" description="Disordered" evidence="10">
    <location>
        <begin position="1"/>
        <end position="73"/>
    </location>
</feature>
<evidence type="ECO:0000256" key="2">
    <source>
        <dbReference type="ARBA" id="ARBA00010916"/>
    </source>
</evidence>
<dbReference type="OrthoDB" id="440324at2759"/>
<dbReference type="GO" id="GO:0005634">
    <property type="term" value="C:nucleus"/>
    <property type="evidence" value="ECO:0007669"/>
    <property type="project" value="UniProtKB-SubCell"/>
</dbReference>
<dbReference type="Pfam" id="PF09340">
    <property type="entry name" value="NuA4"/>
    <property type="match status" value="1"/>
</dbReference>
<dbReference type="RefSeq" id="XP_002548867.1">
    <property type="nucleotide sequence ID" value="XM_002548821.1"/>
</dbReference>
<dbReference type="PANTHER" id="PTHR13476">
    <property type="entry name" value="CHROMATIN MODIFICATION-RELATED PROTEIN MEAF6"/>
    <property type="match status" value="1"/>
</dbReference>
<keyword evidence="6" id="KW-0175">Coiled coil</keyword>
<comment type="function">
    <text evidence="9">Component of the NuA4 histone acetyltransferase complex which is involved in transcriptional activation of selected genes principally by acetylation of nucleosomal histone H4 and H2A. The NuA4 complex is also involved in DNA repair.</text>
</comment>
<evidence type="ECO:0000313" key="12">
    <source>
        <dbReference type="Proteomes" id="UP000002037"/>
    </source>
</evidence>
<feature type="compositionally biased region" description="Basic and acidic residues" evidence="10">
    <location>
        <begin position="1"/>
        <end position="18"/>
    </location>
</feature>